<dbReference type="Pfam" id="PF03936">
    <property type="entry name" value="Terpene_synth_C"/>
    <property type="match status" value="1"/>
</dbReference>
<dbReference type="HOGENOM" id="CLU_003125_2_3_1"/>
<organism evidence="9 10">
    <name type="scientific">Leersia perrieri</name>
    <dbReference type="NCBI Taxonomy" id="77586"/>
    <lineage>
        <taxon>Eukaryota</taxon>
        <taxon>Viridiplantae</taxon>
        <taxon>Streptophyta</taxon>
        <taxon>Embryophyta</taxon>
        <taxon>Tracheophyta</taxon>
        <taxon>Spermatophyta</taxon>
        <taxon>Magnoliopsida</taxon>
        <taxon>Liliopsida</taxon>
        <taxon>Poales</taxon>
        <taxon>Poaceae</taxon>
        <taxon>BOP clade</taxon>
        <taxon>Oryzoideae</taxon>
        <taxon>Oryzeae</taxon>
        <taxon>Oryzinae</taxon>
        <taxon>Leersia</taxon>
    </lineage>
</organism>
<evidence type="ECO:0000313" key="9">
    <source>
        <dbReference type="EnsemblPlants" id="LPERR08G08740.1"/>
    </source>
</evidence>
<dbReference type="AlphaFoldDB" id="A0A0D9X6J6"/>
<dbReference type="GO" id="GO:0000287">
    <property type="term" value="F:magnesium ion binding"/>
    <property type="evidence" value="ECO:0007669"/>
    <property type="project" value="InterPro"/>
</dbReference>
<keyword evidence="3" id="KW-0479">Metal-binding</keyword>
<proteinExistence type="inferred from homology"/>
<dbReference type="SUPFAM" id="SSF48239">
    <property type="entry name" value="Terpenoid cyclases/Protein prenyltransferases"/>
    <property type="match status" value="1"/>
</dbReference>
<keyword evidence="6" id="KW-0456">Lyase</keyword>
<name>A0A0D9X6J6_9ORYZ</name>
<dbReference type="Gene3D" id="1.10.600.10">
    <property type="entry name" value="Farnesyl Diphosphate Synthase"/>
    <property type="match status" value="1"/>
</dbReference>
<dbReference type="InterPro" id="IPR005630">
    <property type="entry name" value="Terpene_synthase_metal-bd"/>
</dbReference>
<dbReference type="PANTHER" id="PTHR31739:SF17">
    <property type="entry name" value="ENT-SANDARACOPIMARA-8(14),15-DIENE SYNTHASE, CHLOROPLASTIC"/>
    <property type="match status" value="1"/>
</dbReference>
<dbReference type="Pfam" id="PF01397">
    <property type="entry name" value="Terpene_synth"/>
    <property type="match status" value="1"/>
</dbReference>
<accession>A0A0D9X6J6</accession>
<dbReference type="InterPro" id="IPR001906">
    <property type="entry name" value="Terpene_synth_N"/>
</dbReference>
<dbReference type="InterPro" id="IPR008949">
    <property type="entry name" value="Isoprenoid_synthase_dom_sf"/>
</dbReference>
<dbReference type="FunFam" id="1.10.600.10:FF:000005">
    <property type="entry name" value="Ent-kaur-16-ene synthase, chloroplastic"/>
    <property type="match status" value="1"/>
</dbReference>
<comment type="similarity">
    <text evidence="2">Belongs to the terpene synthase family.</text>
</comment>
<sequence>MDVPPFSCSMPAQAVVQPSSSHHDATHMLRILPDAGGTILAKKAFMAYVSEGLGSLQDWDQVMSYQMKNGSLFNSPSTTAAAAIHIYNDRALDYLGSLATSFDGPVPAMYPQNLYTQLCMVDTLENTGISMNFACEISDILDTAYRCWMQNEEELMLDMSTCAKAFRLLRMHGYDITSDGMAQFVEQSSFDDSIHGYLNDTKTLLELYKASQICFSEDDLILENIGSWSAKLLKHQLSSKKLSRSVVPEVEYNLKFPLYATLERLEHKRNIEQFKTEGFHLLKSGYSVSHATEEILALAVEEFRSTQCLYQEELQYLKRWVAEVRLDKLKFARVMPLHTLFSAAATMFPAELSEARIAWSQNSLLTTVADDLLDSGGSREEMENFIALIDKWDKHSEIAFCSENVEIVFNAIYNTNKQIAAKAEQVQNRSIMDHITELWQSGMRCMMTEAKWATNKYVPATMEEYMLTAEDSFVLGPIVCPVAYLVGPKLSEEVVRSEEYMQMQKNMSIVGRLLNDVMTYEKEIKTGKVNSVILRALHHSGDGSFHEEAIEVAKEEVRKAIQASRRELQRLVVRDDGVVPRPCREVFWNMSKVVSIFYLEEDAYCTPKEMMSKANAVIFDPLRVMAPLPFSS</sequence>
<dbReference type="Gene3D" id="1.50.10.130">
    <property type="entry name" value="Terpene synthase, N-terminal domain"/>
    <property type="match status" value="1"/>
</dbReference>
<dbReference type="SUPFAM" id="SSF48576">
    <property type="entry name" value="Terpenoid synthases"/>
    <property type="match status" value="1"/>
</dbReference>
<evidence type="ECO:0000256" key="4">
    <source>
        <dbReference type="ARBA" id="ARBA00022821"/>
    </source>
</evidence>
<reference evidence="9 10" key="1">
    <citation type="submission" date="2012-08" db="EMBL/GenBank/DDBJ databases">
        <title>Oryza genome evolution.</title>
        <authorList>
            <person name="Wing R.A."/>
        </authorList>
    </citation>
    <scope>NUCLEOTIDE SEQUENCE</scope>
</reference>
<comment type="cofactor">
    <cofactor evidence="1">
        <name>Mg(2+)</name>
        <dbReference type="ChEBI" id="CHEBI:18420"/>
    </cofactor>
</comment>
<feature type="domain" description="Terpene synthase metal-binding" evidence="8">
    <location>
        <begin position="323"/>
        <end position="560"/>
    </location>
</feature>
<dbReference type="InterPro" id="IPR050148">
    <property type="entry name" value="Terpene_synthase-like"/>
</dbReference>
<dbReference type="GO" id="GO:0006952">
    <property type="term" value="P:defense response"/>
    <property type="evidence" value="ECO:0007669"/>
    <property type="project" value="UniProtKB-KW"/>
</dbReference>
<evidence type="ECO:0000259" key="7">
    <source>
        <dbReference type="Pfam" id="PF01397"/>
    </source>
</evidence>
<reference evidence="9" key="3">
    <citation type="submission" date="2015-04" db="UniProtKB">
        <authorList>
            <consortium name="EnsemblPlants"/>
        </authorList>
    </citation>
    <scope>IDENTIFICATION</scope>
</reference>
<keyword evidence="4" id="KW-0611">Plant defense</keyword>
<evidence type="ECO:0000256" key="1">
    <source>
        <dbReference type="ARBA" id="ARBA00001946"/>
    </source>
</evidence>
<evidence type="ECO:0000259" key="8">
    <source>
        <dbReference type="Pfam" id="PF03936"/>
    </source>
</evidence>
<evidence type="ECO:0000256" key="6">
    <source>
        <dbReference type="ARBA" id="ARBA00023239"/>
    </source>
</evidence>
<dbReference type="Gene3D" id="1.50.10.160">
    <property type="match status" value="1"/>
</dbReference>
<evidence type="ECO:0000256" key="5">
    <source>
        <dbReference type="ARBA" id="ARBA00022842"/>
    </source>
</evidence>
<evidence type="ECO:0000256" key="3">
    <source>
        <dbReference type="ARBA" id="ARBA00022723"/>
    </source>
</evidence>
<dbReference type="GO" id="GO:0016102">
    <property type="term" value="P:diterpenoid biosynthetic process"/>
    <property type="evidence" value="ECO:0007669"/>
    <property type="project" value="UniProtKB-ARBA"/>
</dbReference>
<dbReference type="InterPro" id="IPR008930">
    <property type="entry name" value="Terpenoid_cyclase/PrenylTrfase"/>
</dbReference>
<dbReference type="EnsemblPlants" id="LPERR08G08740.1">
    <property type="protein sequence ID" value="LPERR08G08740.1"/>
    <property type="gene ID" value="LPERR08G08740"/>
</dbReference>
<protein>
    <submittedName>
        <fullName evidence="9">Uncharacterized protein</fullName>
    </submittedName>
</protein>
<dbReference type="FunFam" id="1.50.10.130:FF:000003">
    <property type="entry name" value="Ent-cassa-12,15-diene synthase"/>
    <property type="match status" value="1"/>
</dbReference>
<evidence type="ECO:0000256" key="2">
    <source>
        <dbReference type="ARBA" id="ARBA00006333"/>
    </source>
</evidence>
<evidence type="ECO:0000313" key="10">
    <source>
        <dbReference type="Proteomes" id="UP000032180"/>
    </source>
</evidence>
<dbReference type="STRING" id="77586.A0A0D9X6J6"/>
<dbReference type="GO" id="GO:0010333">
    <property type="term" value="F:terpene synthase activity"/>
    <property type="evidence" value="ECO:0007669"/>
    <property type="project" value="InterPro"/>
</dbReference>
<keyword evidence="5" id="KW-0460">Magnesium</keyword>
<dbReference type="Gramene" id="LPERR08G08740.1">
    <property type="protein sequence ID" value="LPERR08G08740.1"/>
    <property type="gene ID" value="LPERR08G08740"/>
</dbReference>
<dbReference type="PANTHER" id="PTHR31739">
    <property type="entry name" value="ENT-COPALYL DIPHOSPHATE SYNTHASE, CHLOROPLASTIC"/>
    <property type="match status" value="1"/>
</dbReference>
<dbReference type="InterPro" id="IPR036965">
    <property type="entry name" value="Terpene_synth_N_sf"/>
</dbReference>
<feature type="domain" description="Terpene synthase N-terminal" evidence="7">
    <location>
        <begin position="58"/>
        <end position="254"/>
    </location>
</feature>
<dbReference type="eggNOG" id="ENOG502QVGX">
    <property type="taxonomic scope" value="Eukaryota"/>
</dbReference>
<reference evidence="10" key="2">
    <citation type="submission" date="2013-12" db="EMBL/GenBank/DDBJ databases">
        <authorList>
            <person name="Yu Y."/>
            <person name="Lee S."/>
            <person name="de Baynast K."/>
            <person name="Wissotski M."/>
            <person name="Liu L."/>
            <person name="Talag J."/>
            <person name="Goicoechea J."/>
            <person name="Angelova A."/>
            <person name="Jetty R."/>
            <person name="Kudrna D."/>
            <person name="Golser W."/>
            <person name="Rivera L."/>
            <person name="Zhang J."/>
            <person name="Wing R."/>
        </authorList>
    </citation>
    <scope>NUCLEOTIDE SEQUENCE</scope>
</reference>
<keyword evidence="10" id="KW-1185">Reference proteome</keyword>
<dbReference type="Proteomes" id="UP000032180">
    <property type="component" value="Chromosome 8"/>
</dbReference>